<gene>
    <name evidence="2" type="ORF">ASILVAE211_13640</name>
</gene>
<protein>
    <submittedName>
        <fullName evidence="2">Uncharacterized protein</fullName>
    </submittedName>
</protein>
<evidence type="ECO:0000256" key="1">
    <source>
        <dbReference type="SAM" id="Phobius"/>
    </source>
</evidence>
<dbReference type="RefSeq" id="WP_227321883.1">
    <property type="nucleotide sequence ID" value="NZ_JAESVB010000005.1"/>
</dbReference>
<keyword evidence="1" id="KW-1133">Transmembrane helix</keyword>
<accession>A0A963YSG9</accession>
<sequence length="59" mass="6585">MTPDPMMTARRPDGSLAPLPRAKLGRFALSLLYLLRVYVLIAIPIVAYAFIRALHQAPH</sequence>
<evidence type="ECO:0000313" key="2">
    <source>
        <dbReference type="EMBL" id="MCB8876229.1"/>
    </source>
</evidence>
<reference evidence="2" key="1">
    <citation type="journal article" date="2021" name="Microorganisms">
        <title>Acidisoma silvae sp. nov. and Acidisomacellulosilytica sp. nov., Two Acidophilic Bacteria Isolated from Decaying Wood, Hydrolyzing Cellulose and Producing Poly-3-hydroxybutyrate.</title>
        <authorList>
            <person name="Mieszkin S."/>
            <person name="Pouder E."/>
            <person name="Uroz S."/>
            <person name="Simon-Colin C."/>
            <person name="Alain K."/>
        </authorList>
    </citation>
    <scope>NUCLEOTIDE SEQUENCE</scope>
    <source>
        <strain evidence="2">HW T2.11</strain>
    </source>
</reference>
<reference evidence="2" key="2">
    <citation type="submission" date="2021-01" db="EMBL/GenBank/DDBJ databases">
        <authorList>
            <person name="Mieszkin S."/>
            <person name="Pouder E."/>
            <person name="Alain K."/>
        </authorList>
    </citation>
    <scope>NUCLEOTIDE SEQUENCE</scope>
    <source>
        <strain evidence="2">HW T2.11</strain>
    </source>
</reference>
<dbReference type="AlphaFoldDB" id="A0A963YSG9"/>
<proteinExistence type="predicted"/>
<comment type="caution">
    <text evidence="2">The sequence shown here is derived from an EMBL/GenBank/DDBJ whole genome shotgun (WGS) entry which is preliminary data.</text>
</comment>
<evidence type="ECO:0000313" key="3">
    <source>
        <dbReference type="Proteomes" id="UP000708298"/>
    </source>
</evidence>
<organism evidence="2 3">
    <name type="scientific">Acidisoma silvae</name>
    <dbReference type="NCBI Taxonomy" id="2802396"/>
    <lineage>
        <taxon>Bacteria</taxon>
        <taxon>Pseudomonadati</taxon>
        <taxon>Pseudomonadota</taxon>
        <taxon>Alphaproteobacteria</taxon>
        <taxon>Acetobacterales</taxon>
        <taxon>Acidocellaceae</taxon>
        <taxon>Acidisoma</taxon>
    </lineage>
</organism>
<dbReference type="EMBL" id="JAESVB010000005">
    <property type="protein sequence ID" value="MCB8876229.1"/>
    <property type="molecule type" value="Genomic_DNA"/>
</dbReference>
<feature type="transmembrane region" description="Helical" evidence="1">
    <location>
        <begin position="27"/>
        <end position="51"/>
    </location>
</feature>
<dbReference type="Proteomes" id="UP000708298">
    <property type="component" value="Unassembled WGS sequence"/>
</dbReference>
<name>A0A963YSG9_9PROT</name>
<keyword evidence="1" id="KW-0812">Transmembrane</keyword>
<keyword evidence="1" id="KW-0472">Membrane</keyword>
<keyword evidence="3" id="KW-1185">Reference proteome</keyword>